<proteinExistence type="predicted"/>
<dbReference type="RefSeq" id="WP_273629280.1">
    <property type="nucleotide sequence ID" value="NZ_CP117167.1"/>
</dbReference>
<reference evidence="2 3" key="1">
    <citation type="submission" date="2023-02" db="EMBL/GenBank/DDBJ databases">
        <title>Genome sequence of Mucilaginibacter jinjuensis strain KACC 16571.</title>
        <authorList>
            <person name="Kim S."/>
            <person name="Heo J."/>
            <person name="Kwon S.-W."/>
        </authorList>
    </citation>
    <scope>NUCLEOTIDE SEQUENCE [LARGE SCALE GENOMIC DNA]</scope>
    <source>
        <strain evidence="2 3">KACC 16571</strain>
    </source>
</reference>
<keyword evidence="1" id="KW-1133">Transmembrane helix</keyword>
<keyword evidence="3" id="KW-1185">Reference proteome</keyword>
<feature type="transmembrane region" description="Helical" evidence="1">
    <location>
        <begin position="342"/>
        <end position="364"/>
    </location>
</feature>
<feature type="transmembrane region" description="Helical" evidence="1">
    <location>
        <begin position="190"/>
        <end position="216"/>
    </location>
</feature>
<dbReference type="Pfam" id="PF03929">
    <property type="entry name" value="PepSY_TM"/>
    <property type="match status" value="1"/>
</dbReference>
<keyword evidence="1" id="KW-0472">Membrane</keyword>
<protein>
    <submittedName>
        <fullName evidence="2">PepSY-associated TM helix domain-containing protein</fullName>
    </submittedName>
</protein>
<dbReference type="Proteomes" id="UP001216139">
    <property type="component" value="Chromosome"/>
</dbReference>
<gene>
    <name evidence="2" type="ORF">PQO05_20330</name>
</gene>
<organism evidence="2 3">
    <name type="scientific">Mucilaginibacter jinjuensis</name>
    <dbReference type="NCBI Taxonomy" id="1176721"/>
    <lineage>
        <taxon>Bacteria</taxon>
        <taxon>Pseudomonadati</taxon>
        <taxon>Bacteroidota</taxon>
        <taxon>Sphingobacteriia</taxon>
        <taxon>Sphingobacteriales</taxon>
        <taxon>Sphingobacteriaceae</taxon>
        <taxon>Mucilaginibacter</taxon>
    </lineage>
</organism>
<accession>A0ABY7T3R1</accession>
<keyword evidence="1" id="KW-0812">Transmembrane</keyword>
<evidence type="ECO:0000256" key="1">
    <source>
        <dbReference type="SAM" id="Phobius"/>
    </source>
</evidence>
<evidence type="ECO:0000313" key="2">
    <source>
        <dbReference type="EMBL" id="WCT11090.1"/>
    </source>
</evidence>
<feature type="transmembrane region" description="Helical" evidence="1">
    <location>
        <begin position="147"/>
        <end position="169"/>
    </location>
</feature>
<dbReference type="PANTHER" id="PTHR34219">
    <property type="entry name" value="IRON-REGULATED INNER MEMBRANE PROTEIN-RELATED"/>
    <property type="match status" value="1"/>
</dbReference>
<sequence>MSVKKNTFKSITNWLHLWLGLASGTVLIIVALTGSLLAFEADLEPVLFKHYHIVDPVGQRLSLDSVVTLAQNVYEGQKASRIIVHAEANRSVEVRVGTKGENNKGAKLVYVNPYNGQILYKGVYTKKFFQQVRSLHRFLLLGDTGKIITGISCSICFFLTISGLVLWWPANKTAMKQRFKIKWNASGKRLNWDLHAVTGFYLSIFLLVVTFTGLLMSYDWLEDTFLKIADGKQAKEAKVKSPSKGKEIKAGIYQDVLQQTNQIYSGDGFVAFVVPAKPSQAITVTKENTNAMVASSDIAYFDGKNGSLIKKVPFEKLTLGAKLRKMITPAHTGSLLGWPGKVLALLVALFTASLPISGFLIWLGKRKKGKKNSRPARAVQAAV</sequence>
<name>A0ABY7T3R1_9SPHI</name>
<feature type="transmembrane region" description="Helical" evidence="1">
    <location>
        <begin position="14"/>
        <end position="39"/>
    </location>
</feature>
<evidence type="ECO:0000313" key="3">
    <source>
        <dbReference type="Proteomes" id="UP001216139"/>
    </source>
</evidence>
<dbReference type="PANTHER" id="PTHR34219:SF3">
    <property type="entry name" value="BLL7967 PROTEIN"/>
    <property type="match status" value="1"/>
</dbReference>
<dbReference type="EMBL" id="CP117167">
    <property type="protein sequence ID" value="WCT11090.1"/>
    <property type="molecule type" value="Genomic_DNA"/>
</dbReference>
<dbReference type="InterPro" id="IPR005625">
    <property type="entry name" value="PepSY-ass_TM"/>
</dbReference>